<feature type="compositionally biased region" description="Basic and acidic residues" evidence="1">
    <location>
        <begin position="1356"/>
        <end position="1388"/>
    </location>
</feature>
<feature type="compositionally biased region" description="Basic residues" evidence="1">
    <location>
        <begin position="261"/>
        <end position="276"/>
    </location>
</feature>
<feature type="compositionally biased region" description="Basic and acidic residues" evidence="1">
    <location>
        <begin position="912"/>
        <end position="933"/>
    </location>
</feature>
<feature type="compositionally biased region" description="Basic and acidic residues" evidence="1">
    <location>
        <begin position="972"/>
        <end position="998"/>
    </location>
</feature>
<dbReference type="VEuPathDB" id="ToxoDB:TGFOU_260800"/>
<evidence type="ECO:0000313" key="2">
    <source>
        <dbReference type="EMBL" id="KFG40164.1"/>
    </source>
</evidence>
<dbReference type="OrthoDB" id="333855at2759"/>
<feature type="compositionally biased region" description="Basic and acidic residues" evidence="1">
    <location>
        <begin position="523"/>
        <end position="546"/>
    </location>
</feature>
<feature type="compositionally biased region" description="Acidic residues" evidence="1">
    <location>
        <begin position="738"/>
        <end position="755"/>
    </location>
</feature>
<feature type="compositionally biased region" description="Basic and acidic residues" evidence="1">
    <location>
        <begin position="1433"/>
        <end position="1442"/>
    </location>
</feature>
<feature type="compositionally biased region" description="Acidic residues" evidence="1">
    <location>
        <begin position="880"/>
        <end position="899"/>
    </location>
</feature>
<feature type="compositionally biased region" description="Low complexity" evidence="1">
    <location>
        <begin position="1217"/>
        <end position="1270"/>
    </location>
</feature>
<comment type="caution">
    <text evidence="2">The sequence shown here is derived from an EMBL/GenBank/DDBJ whole genome shotgun (WGS) entry which is preliminary data.</text>
</comment>
<feature type="region of interest" description="Disordered" evidence="1">
    <location>
        <begin position="654"/>
        <end position="779"/>
    </location>
</feature>
<feature type="compositionally biased region" description="Basic and acidic residues" evidence="1">
    <location>
        <begin position="558"/>
        <end position="576"/>
    </location>
</feature>
<feature type="region of interest" description="Disordered" evidence="1">
    <location>
        <begin position="1181"/>
        <end position="1279"/>
    </location>
</feature>
<feature type="compositionally biased region" description="Acidic residues" evidence="1">
    <location>
        <begin position="577"/>
        <end position="586"/>
    </location>
</feature>
<feature type="compositionally biased region" description="Basic and acidic residues" evidence="1">
    <location>
        <begin position="664"/>
        <end position="674"/>
    </location>
</feature>
<dbReference type="Proteomes" id="UP000028838">
    <property type="component" value="Unassembled WGS sequence"/>
</dbReference>
<feature type="compositionally biased region" description="Basic and acidic residues" evidence="1">
    <location>
        <begin position="604"/>
        <end position="614"/>
    </location>
</feature>
<proteinExistence type="predicted"/>
<feature type="compositionally biased region" description="Acidic residues" evidence="1">
    <location>
        <begin position="762"/>
        <end position="774"/>
    </location>
</feature>
<feature type="compositionally biased region" description="Basic and acidic residues" evidence="1">
    <location>
        <begin position="691"/>
        <end position="704"/>
    </location>
</feature>
<name>A0A086K6Z6_TOXGO</name>
<accession>A0A086K6Z6</accession>
<feature type="compositionally biased region" description="Low complexity" evidence="1">
    <location>
        <begin position="1181"/>
        <end position="1209"/>
    </location>
</feature>
<feature type="region of interest" description="Disordered" evidence="1">
    <location>
        <begin position="1318"/>
        <end position="1392"/>
    </location>
</feature>
<feature type="region of interest" description="Disordered" evidence="1">
    <location>
        <begin position="181"/>
        <end position="200"/>
    </location>
</feature>
<feature type="region of interest" description="Disordered" evidence="1">
    <location>
        <begin position="794"/>
        <end position="998"/>
    </location>
</feature>
<evidence type="ECO:0000313" key="3">
    <source>
        <dbReference type="Proteomes" id="UP000028838"/>
    </source>
</evidence>
<feature type="compositionally biased region" description="Basic and acidic residues" evidence="1">
    <location>
        <begin position="712"/>
        <end position="723"/>
    </location>
</feature>
<evidence type="ECO:0000256" key="1">
    <source>
        <dbReference type="SAM" id="MobiDB-lite"/>
    </source>
</evidence>
<feature type="compositionally biased region" description="Basic and acidic residues" evidence="1">
    <location>
        <begin position="1324"/>
        <end position="1350"/>
    </location>
</feature>
<feature type="region of interest" description="Disordered" evidence="1">
    <location>
        <begin position="437"/>
        <end position="625"/>
    </location>
</feature>
<feature type="region of interest" description="Disordered" evidence="1">
    <location>
        <begin position="1433"/>
        <end position="1453"/>
    </location>
</feature>
<feature type="compositionally biased region" description="Basic and acidic residues" evidence="1">
    <location>
        <begin position="482"/>
        <end position="506"/>
    </location>
</feature>
<dbReference type="EMBL" id="AEYH02002350">
    <property type="protein sequence ID" value="KFG40164.1"/>
    <property type="molecule type" value="Genomic_DNA"/>
</dbReference>
<protein>
    <submittedName>
        <fullName evidence="2">Uncharacterized protein</fullName>
    </submittedName>
</protein>
<feature type="compositionally biased region" description="Basic and acidic residues" evidence="1">
    <location>
        <begin position="437"/>
        <end position="457"/>
    </location>
</feature>
<organism evidence="2 3">
    <name type="scientific">Toxoplasma gondii FOU</name>
    <dbReference type="NCBI Taxonomy" id="943167"/>
    <lineage>
        <taxon>Eukaryota</taxon>
        <taxon>Sar</taxon>
        <taxon>Alveolata</taxon>
        <taxon>Apicomplexa</taxon>
        <taxon>Conoidasida</taxon>
        <taxon>Coccidia</taxon>
        <taxon>Eucoccidiorida</taxon>
        <taxon>Eimeriorina</taxon>
        <taxon>Sarcocystidae</taxon>
        <taxon>Toxoplasma</taxon>
    </lineage>
</organism>
<sequence>MTCFLHAPRATGERICASPCGVFLLLLPFLLSSLLPSPRLSPLPAPPSPEETLRRRDGVCLRSLSPPLSPSTTGWTDTEEFVTLQAARWGGTPALPSVALGSSHATAVSRQSPSDSCFFCRSVHASEWCRGNGDTSIHAGDAPEGDRLAARLWFPVFFADAVSLTAAQRSLTARASLHSRSPFHTGALRPSSLSTHLGSRRSPRLLSFSAKVPRCSRPRDAGSQDSRRRRDCVHFKRRSEREHSEAGDAQKFKGDIERRGQVARRSTRRRRGRFHRSRPYASVSTLSFLSLFLPIPSTPPFSRVCFSFVLRSLLKSSAVLSSTASSPLSFASSSISRSSSRCLRASASCPSPASCLSPASLRSSLPLFSADRAAPEASPADMPLEDLARFRRKLEELTGLEFAAELRKRGVAVPGEEPQKIVDAVVRLLHDDLRVAEHSEDSGKRISGRDKGHAERGEADEEEEGEPEFRSRGRPPRSGGLGDERKAREEEKKKKKRSEEQKKEEILNFLQTLSPEESAALGREIREMEARNARESRHDEDARGDSEDAPAQHRKHERSAGDAGRERSASSRKGEREEDEEDEEDEFAAKGRRAGRRPSSEASSKSEDEAKDPSGIEPPEVLFFPEASRREYWEPKFAWRSEVATLEDQLELLEERGVSLSDAPRGKPRLEKWRRTPKLSPRGKQFGARSGSREAHTPPEKNGEDYGNEEAGGERTDGGRAEHEETEEERESRREREREDEEQRGESDASEEDLDVLLGTGEIEEDLEPLDAEDVDRIPGLVTVRDLLRREILSLPLVVSPRQKGHRQKPQRGQLRNPGSTAGEEERLYRTETGNEAERRQTHSQNALLPDRHREEEAFDEDSAVGGAAALWRRKYKGTDEDEGDEDEGDEEDEDEEEAPTQLILPPQFRSLPKDRREQLLGIRETVERTKEEEEKEDPTEGVERCTYTQTEREEDMRRAAARLLASASSPMKEDDPKRIREDKREDGKEDRGDAQRPFPERVDAYCVAWHRLVERPTGGKDEEEIEEEEEQRRAGVLLFPDASGWKDFFVRGLADRIADCCKCVVLVPDTKLISTLATAASPGAAASSEGLSSSSGPSSSLWSPAVLRDELIHRCMRFLKEAFGLQGVALVGLEQGGGLVLEGAANLFRMRREKRNLVASKASVTAQDLQQILLPTSRSSALSSSDSCAPSSPSSPSSPPTFSSSSSPSSPPSSSSPPSFSSSSSPSSPPSSSSPSTFSSSSSSSSPSSPPSSSSPSTFSSSSSSSSVPAPLPSFLAGGELSVPHAVVAFYPRQFDPEFVGAHMEAPTLGIFAETNRRGAAPRARDCGREGGAKEEGRDFRQNDGRLVERQGAAEGRREAELSGERDAERESQREQKSEETARRLEGEAGSETLEQAFRSFDRNFQRDFLMHVFHGVSCGFAHRFWDDETKKRSKNNEVRTARSPRTSSLANCRRARRLTKKRSSARGVEFDCRG</sequence>
<gene>
    <name evidence="2" type="ORF">TGFOU_260800</name>
</gene>
<feature type="region of interest" description="Disordered" evidence="1">
    <location>
        <begin position="237"/>
        <end position="276"/>
    </location>
</feature>
<feature type="compositionally biased region" description="Basic and acidic residues" evidence="1">
    <location>
        <begin position="237"/>
        <end position="260"/>
    </location>
</feature>
<reference evidence="2 3" key="1">
    <citation type="submission" date="2014-07" db="EMBL/GenBank/DDBJ databases">
        <authorList>
            <person name="Sibley D."/>
            <person name="Venepally P."/>
            <person name="Karamycheva S."/>
            <person name="Hadjithomas M."/>
            <person name="Khan A."/>
            <person name="Brunk B."/>
            <person name="Roos D."/>
            <person name="Caler E."/>
            <person name="Lorenzi H."/>
        </authorList>
    </citation>
    <scope>NUCLEOTIDE SEQUENCE [LARGE SCALE GENOMIC DNA]</scope>
    <source>
        <strain evidence="2 3">FOU</strain>
    </source>
</reference>